<dbReference type="PANTHER" id="PTHR30193:SF37">
    <property type="entry name" value="INNER MEMBRANE ABC TRANSPORTER PERMEASE PROTEIN YCJO"/>
    <property type="match status" value="1"/>
</dbReference>
<dbReference type="Pfam" id="PF00528">
    <property type="entry name" value="BPD_transp_1"/>
    <property type="match status" value="1"/>
</dbReference>
<comment type="similarity">
    <text evidence="7">Belongs to the binding-protein-dependent transport system permease family.</text>
</comment>
<dbReference type="InterPro" id="IPR000515">
    <property type="entry name" value="MetI-like"/>
</dbReference>
<feature type="transmembrane region" description="Helical" evidence="7">
    <location>
        <begin position="93"/>
        <end position="113"/>
    </location>
</feature>
<evidence type="ECO:0000313" key="9">
    <source>
        <dbReference type="EMBL" id="CAA9535434.1"/>
    </source>
</evidence>
<keyword evidence="2 7" id="KW-0813">Transport</keyword>
<dbReference type="CDD" id="cd06261">
    <property type="entry name" value="TM_PBP2"/>
    <property type="match status" value="1"/>
</dbReference>
<evidence type="ECO:0000256" key="3">
    <source>
        <dbReference type="ARBA" id="ARBA00022475"/>
    </source>
</evidence>
<evidence type="ECO:0000256" key="2">
    <source>
        <dbReference type="ARBA" id="ARBA00022448"/>
    </source>
</evidence>
<feature type="transmembrane region" description="Helical" evidence="7">
    <location>
        <begin position="219"/>
        <end position="241"/>
    </location>
</feature>
<dbReference type="InterPro" id="IPR051393">
    <property type="entry name" value="ABC_transporter_permease"/>
</dbReference>
<keyword evidence="6 7" id="KW-0472">Membrane</keyword>
<proteinExistence type="inferred from homology"/>
<dbReference type="PROSITE" id="PS50928">
    <property type="entry name" value="ABC_TM1"/>
    <property type="match status" value="1"/>
</dbReference>
<feature type="transmembrane region" description="Helical" evidence="7">
    <location>
        <begin position="28"/>
        <end position="47"/>
    </location>
</feature>
<dbReference type="GO" id="GO:0005886">
    <property type="term" value="C:plasma membrane"/>
    <property type="evidence" value="ECO:0007669"/>
    <property type="project" value="UniProtKB-SubCell"/>
</dbReference>
<gene>
    <name evidence="9" type="ORF">AVDCRST_MAG49-412</name>
</gene>
<dbReference type="EMBL" id="CADCWG010000014">
    <property type="protein sequence ID" value="CAA9535434.1"/>
    <property type="molecule type" value="Genomic_DNA"/>
</dbReference>
<keyword evidence="3" id="KW-1003">Cell membrane</keyword>
<dbReference type="InterPro" id="IPR035906">
    <property type="entry name" value="MetI-like_sf"/>
</dbReference>
<comment type="subcellular location">
    <subcellularLocation>
        <location evidence="1 7">Cell membrane</location>
        <topology evidence="1 7">Multi-pass membrane protein</topology>
    </subcellularLocation>
</comment>
<dbReference type="PANTHER" id="PTHR30193">
    <property type="entry name" value="ABC TRANSPORTER PERMEASE PROTEIN"/>
    <property type="match status" value="1"/>
</dbReference>
<dbReference type="AlphaFoldDB" id="A0A6J4TY85"/>
<evidence type="ECO:0000256" key="7">
    <source>
        <dbReference type="RuleBase" id="RU363032"/>
    </source>
</evidence>
<reference evidence="9" key="1">
    <citation type="submission" date="2020-02" db="EMBL/GenBank/DDBJ databases">
        <authorList>
            <person name="Meier V. D."/>
        </authorList>
    </citation>
    <scope>NUCLEOTIDE SEQUENCE</scope>
    <source>
        <strain evidence="9">AVDCRST_MAG49</strain>
    </source>
</reference>
<dbReference type="Gene3D" id="1.10.3720.10">
    <property type="entry name" value="MetI-like"/>
    <property type="match status" value="1"/>
</dbReference>
<protein>
    <submittedName>
        <fullName evidence="9">N-acetyl-D-glucosamine ABC transporter, permease protein 1</fullName>
    </submittedName>
</protein>
<evidence type="ECO:0000256" key="4">
    <source>
        <dbReference type="ARBA" id="ARBA00022692"/>
    </source>
</evidence>
<evidence type="ECO:0000256" key="6">
    <source>
        <dbReference type="ARBA" id="ARBA00023136"/>
    </source>
</evidence>
<dbReference type="SUPFAM" id="SSF161098">
    <property type="entry name" value="MetI-like"/>
    <property type="match status" value="1"/>
</dbReference>
<evidence type="ECO:0000256" key="5">
    <source>
        <dbReference type="ARBA" id="ARBA00022989"/>
    </source>
</evidence>
<sequence>MALGTNLSLPATRKARRRRGGRDADQRLFVAVTLVPTLLGLLVFWIYPLANGLLGSFTDWQAFASSREFIGLDNYRALRDDPVFVKALGNTGLYTLMYLPLNVAIGLVLAMAVEGSGKLRGLFRTVYFLPVVASAIATALMWKWLYQPSLGLFNQILDLVGLPTQSYLASTTQALPSIVAYSLWKNVGLTMVLFMAGLNGIDRSYYEAARVDGAGRLRLFWGITVPLLRPTLVFVVITGIIETLQVFGPVFILSSVGANSPPGGPANSTMVVAVYQWAVAFGQLNLGYGMAMGMVLFVIILGVTLTQARFLRQSWEY</sequence>
<evidence type="ECO:0000259" key="8">
    <source>
        <dbReference type="PROSITE" id="PS50928"/>
    </source>
</evidence>
<feature type="domain" description="ABC transmembrane type-1" evidence="8">
    <location>
        <begin position="88"/>
        <end position="307"/>
    </location>
</feature>
<feature type="transmembrane region" description="Helical" evidence="7">
    <location>
        <begin position="125"/>
        <end position="145"/>
    </location>
</feature>
<name>A0A6J4TY85_9BACT</name>
<keyword evidence="4 7" id="KW-0812">Transmembrane</keyword>
<feature type="transmembrane region" description="Helical" evidence="7">
    <location>
        <begin position="286"/>
        <end position="305"/>
    </location>
</feature>
<organism evidence="9">
    <name type="scientific">uncultured Thermomicrobiales bacterium</name>
    <dbReference type="NCBI Taxonomy" id="1645740"/>
    <lineage>
        <taxon>Bacteria</taxon>
        <taxon>Pseudomonadati</taxon>
        <taxon>Thermomicrobiota</taxon>
        <taxon>Thermomicrobia</taxon>
        <taxon>Thermomicrobiales</taxon>
        <taxon>environmental samples</taxon>
    </lineage>
</organism>
<dbReference type="GO" id="GO:0055085">
    <property type="term" value="P:transmembrane transport"/>
    <property type="evidence" value="ECO:0007669"/>
    <property type="project" value="InterPro"/>
</dbReference>
<accession>A0A6J4TY85</accession>
<feature type="transmembrane region" description="Helical" evidence="7">
    <location>
        <begin position="178"/>
        <end position="198"/>
    </location>
</feature>
<evidence type="ECO:0000256" key="1">
    <source>
        <dbReference type="ARBA" id="ARBA00004651"/>
    </source>
</evidence>
<keyword evidence="5 7" id="KW-1133">Transmembrane helix</keyword>